<evidence type="ECO:0000256" key="3">
    <source>
        <dbReference type="ARBA" id="ARBA00022989"/>
    </source>
</evidence>
<dbReference type="GO" id="GO:0012505">
    <property type="term" value="C:endomembrane system"/>
    <property type="evidence" value="ECO:0007669"/>
    <property type="project" value="UniProtKB-SubCell"/>
</dbReference>
<name>A0A227J798_VIBPH</name>
<protein>
    <submittedName>
        <fullName evidence="7">MFS transporter</fullName>
    </submittedName>
</protein>
<comment type="subcellular location">
    <subcellularLocation>
        <location evidence="1">Endomembrane system</location>
        <topology evidence="1">Multi-pass membrane protein</topology>
    </subcellularLocation>
</comment>
<dbReference type="InterPro" id="IPR051337">
    <property type="entry name" value="OPA_Antiporter"/>
</dbReference>
<feature type="non-terminal residue" evidence="7">
    <location>
        <position position="1"/>
    </location>
</feature>
<dbReference type="PANTHER" id="PTHR43826:SF7">
    <property type="entry name" value="PROTEIN UHPC, PUTATIVE-RELATED"/>
    <property type="match status" value="1"/>
</dbReference>
<dbReference type="PANTHER" id="PTHR43826">
    <property type="entry name" value="GLUCOSE-6-PHOSPHATE EXCHANGER SLC37A4"/>
    <property type="match status" value="1"/>
</dbReference>
<evidence type="ECO:0000259" key="6">
    <source>
        <dbReference type="PROSITE" id="PS50850"/>
    </source>
</evidence>
<feature type="transmembrane region" description="Helical" evidence="5">
    <location>
        <begin position="99"/>
        <end position="118"/>
    </location>
</feature>
<dbReference type="PROSITE" id="PS50850">
    <property type="entry name" value="MFS"/>
    <property type="match status" value="1"/>
</dbReference>
<evidence type="ECO:0000313" key="8">
    <source>
        <dbReference type="Proteomes" id="UP000214596"/>
    </source>
</evidence>
<dbReference type="Gene3D" id="1.20.1250.20">
    <property type="entry name" value="MFS general substrate transporter like domains"/>
    <property type="match status" value="1"/>
</dbReference>
<gene>
    <name evidence="7" type="ORF">CA163_24145</name>
</gene>
<accession>A0A227J798</accession>
<dbReference type="SUPFAM" id="SSF103473">
    <property type="entry name" value="MFS general substrate transporter"/>
    <property type="match status" value="1"/>
</dbReference>
<feature type="domain" description="Major facilitator superfamily (MFS) profile" evidence="6">
    <location>
        <begin position="1"/>
        <end position="119"/>
    </location>
</feature>
<keyword evidence="4 5" id="KW-0472">Membrane</keyword>
<dbReference type="InterPro" id="IPR020846">
    <property type="entry name" value="MFS_dom"/>
</dbReference>
<keyword evidence="3 5" id="KW-1133">Transmembrane helix</keyword>
<dbReference type="GO" id="GO:0005886">
    <property type="term" value="C:plasma membrane"/>
    <property type="evidence" value="ECO:0007669"/>
    <property type="project" value="TreeGrafter"/>
</dbReference>
<dbReference type="GO" id="GO:0061513">
    <property type="term" value="F:glucose 6-phosphate:phosphate antiporter activity"/>
    <property type="evidence" value="ECO:0007669"/>
    <property type="project" value="TreeGrafter"/>
</dbReference>
<dbReference type="Pfam" id="PF07690">
    <property type="entry name" value="MFS_1"/>
    <property type="match status" value="1"/>
</dbReference>
<evidence type="ECO:0000256" key="2">
    <source>
        <dbReference type="ARBA" id="ARBA00022692"/>
    </source>
</evidence>
<feature type="non-terminal residue" evidence="7">
    <location>
        <position position="119"/>
    </location>
</feature>
<evidence type="ECO:0000313" key="7">
    <source>
        <dbReference type="EMBL" id="OXE30285.1"/>
    </source>
</evidence>
<feature type="transmembrane region" description="Helical" evidence="5">
    <location>
        <begin position="20"/>
        <end position="45"/>
    </location>
</feature>
<reference evidence="7 8" key="1">
    <citation type="journal article" date="2017" name="Appl. Environ. Microbiol.">
        <title>Parallel evolution of two clades of a major Atlantic endemic Vibrio parahaemolyticus pathogen lineage by independent acquisition of related pathogenicity islands.</title>
        <authorList>
            <person name="Xu F."/>
            <person name="Gonzalez-Escalona N."/>
            <person name="Drees K.P."/>
            <person name="Sebra R.P."/>
            <person name="Cooper V.S."/>
            <person name="Jones S.H."/>
            <person name="Whistler C.A."/>
        </authorList>
    </citation>
    <scope>NUCLEOTIDE SEQUENCE [LARGE SCALE GENOMIC DNA]</scope>
    <source>
        <strain evidence="7 8">MAVP-3</strain>
    </source>
</reference>
<organism evidence="7 8">
    <name type="scientific">Vibrio parahaemolyticus</name>
    <dbReference type="NCBI Taxonomy" id="670"/>
    <lineage>
        <taxon>Bacteria</taxon>
        <taxon>Pseudomonadati</taxon>
        <taxon>Pseudomonadota</taxon>
        <taxon>Gammaproteobacteria</taxon>
        <taxon>Vibrionales</taxon>
        <taxon>Vibrionaceae</taxon>
        <taxon>Vibrio</taxon>
    </lineage>
</organism>
<dbReference type="Proteomes" id="UP000214596">
    <property type="component" value="Unassembled WGS sequence"/>
</dbReference>
<keyword evidence="2 5" id="KW-0812">Transmembrane</keyword>
<sequence>FSNGFLSDYANIGRFMSFSLLLSGITAVFMGLNTTAFFFVLLWGLNGWFQSVGSAPSCVSLFQWFSPKQRGSRYSIWGGSRNIGEGITWILTASLVSYFGWRAGFIGAGIAAIAAAICM</sequence>
<evidence type="ECO:0000256" key="5">
    <source>
        <dbReference type="SAM" id="Phobius"/>
    </source>
</evidence>
<comment type="caution">
    <text evidence="7">The sequence shown here is derived from an EMBL/GenBank/DDBJ whole genome shotgun (WGS) entry which is preliminary data.</text>
</comment>
<evidence type="ECO:0000256" key="4">
    <source>
        <dbReference type="ARBA" id="ARBA00023136"/>
    </source>
</evidence>
<dbReference type="EMBL" id="NIXT01002368">
    <property type="protein sequence ID" value="OXE30285.1"/>
    <property type="molecule type" value="Genomic_DNA"/>
</dbReference>
<dbReference type="GO" id="GO:0035435">
    <property type="term" value="P:phosphate ion transmembrane transport"/>
    <property type="evidence" value="ECO:0007669"/>
    <property type="project" value="TreeGrafter"/>
</dbReference>
<evidence type="ECO:0000256" key="1">
    <source>
        <dbReference type="ARBA" id="ARBA00004127"/>
    </source>
</evidence>
<dbReference type="InterPro" id="IPR036259">
    <property type="entry name" value="MFS_trans_sf"/>
</dbReference>
<proteinExistence type="predicted"/>
<dbReference type="AlphaFoldDB" id="A0A227J798"/>
<dbReference type="InterPro" id="IPR011701">
    <property type="entry name" value="MFS"/>
</dbReference>